<dbReference type="Gene3D" id="1.10.10.10">
    <property type="entry name" value="Winged helix-like DNA-binding domain superfamily/Winged helix DNA-binding domain"/>
    <property type="match status" value="1"/>
</dbReference>
<dbReference type="AlphaFoldDB" id="A0A443ZXJ8"/>
<dbReference type="SUPFAM" id="SSF53850">
    <property type="entry name" value="Periplasmic binding protein-like II"/>
    <property type="match status" value="1"/>
</dbReference>
<feature type="domain" description="HTH lysR-type" evidence="5">
    <location>
        <begin position="10"/>
        <end position="67"/>
    </location>
</feature>
<keyword evidence="4" id="KW-0804">Transcription</keyword>
<dbReference type="InterPro" id="IPR036388">
    <property type="entry name" value="WH-like_DNA-bd_sf"/>
</dbReference>
<protein>
    <submittedName>
        <fullName evidence="6">LysR family transcriptional regulator</fullName>
    </submittedName>
</protein>
<dbReference type="RefSeq" id="WP_128322228.1">
    <property type="nucleotide sequence ID" value="NZ_QJRG01000034.1"/>
</dbReference>
<dbReference type="PRINTS" id="PR00039">
    <property type="entry name" value="HTHLYSR"/>
</dbReference>
<sequence length="307" mass="35068">MSSIHNDKKLDLNLLTVFDALIRELSVTRAAESLDVSQSAVSHSLKRLRDFFNDPLFVKVGDGMRPTPKAEQLAVSILSVMGTIQNSLMTQTRFDPGTAIRTFKFCMTDMGELVFLPRMIQEFKRRAPGCRIQTLQVRPEDIAATLESGEADLALGSQLAMNDELYQQNLFVHKFVTIVSRENKRVKSSITLEQFTSMKHIVINLGGKTTHYDQALDDHGIKRDVFLLTPHYLVIPTLIQSDPELIATVPGELGRVFEGYGWIRQLKPPVDLAPFPICQYWHPRFHHDEANRWLRQLMKETYDKFLP</sequence>
<name>A0A443ZXJ8_9PSED</name>
<evidence type="ECO:0000256" key="2">
    <source>
        <dbReference type="ARBA" id="ARBA00023015"/>
    </source>
</evidence>
<evidence type="ECO:0000256" key="1">
    <source>
        <dbReference type="ARBA" id="ARBA00009437"/>
    </source>
</evidence>
<dbReference type="Proteomes" id="UP000288983">
    <property type="component" value="Unassembled WGS sequence"/>
</dbReference>
<dbReference type="PANTHER" id="PTHR30118">
    <property type="entry name" value="HTH-TYPE TRANSCRIPTIONAL REGULATOR LEUO-RELATED"/>
    <property type="match status" value="1"/>
</dbReference>
<dbReference type="PROSITE" id="PS50931">
    <property type="entry name" value="HTH_LYSR"/>
    <property type="match status" value="1"/>
</dbReference>
<accession>A0A443ZXJ8</accession>
<dbReference type="EMBL" id="QJRG01000034">
    <property type="protein sequence ID" value="RWU25699.1"/>
    <property type="molecule type" value="Genomic_DNA"/>
</dbReference>
<organism evidence="6 7">
    <name type="scientific">Pseudomonas alkylphenolica</name>
    <dbReference type="NCBI Taxonomy" id="237609"/>
    <lineage>
        <taxon>Bacteria</taxon>
        <taxon>Pseudomonadati</taxon>
        <taxon>Pseudomonadota</taxon>
        <taxon>Gammaproteobacteria</taxon>
        <taxon>Pseudomonadales</taxon>
        <taxon>Pseudomonadaceae</taxon>
        <taxon>Pseudomonas</taxon>
    </lineage>
</organism>
<dbReference type="InterPro" id="IPR005119">
    <property type="entry name" value="LysR_subst-bd"/>
</dbReference>
<dbReference type="Gene3D" id="3.40.190.10">
    <property type="entry name" value="Periplasmic binding protein-like II"/>
    <property type="match status" value="2"/>
</dbReference>
<dbReference type="GO" id="GO:0003677">
    <property type="term" value="F:DNA binding"/>
    <property type="evidence" value="ECO:0007669"/>
    <property type="project" value="UniProtKB-KW"/>
</dbReference>
<keyword evidence="2" id="KW-0805">Transcription regulation</keyword>
<comment type="caution">
    <text evidence="6">The sequence shown here is derived from an EMBL/GenBank/DDBJ whole genome shotgun (WGS) entry which is preliminary data.</text>
</comment>
<dbReference type="InterPro" id="IPR050389">
    <property type="entry name" value="LysR-type_TF"/>
</dbReference>
<dbReference type="PANTHER" id="PTHR30118:SF15">
    <property type="entry name" value="TRANSCRIPTIONAL REGULATORY PROTEIN"/>
    <property type="match status" value="1"/>
</dbReference>
<evidence type="ECO:0000313" key="6">
    <source>
        <dbReference type="EMBL" id="RWU25699.1"/>
    </source>
</evidence>
<proteinExistence type="inferred from homology"/>
<dbReference type="Pfam" id="PF00126">
    <property type="entry name" value="HTH_1"/>
    <property type="match status" value="1"/>
</dbReference>
<dbReference type="OrthoDB" id="8557381at2"/>
<comment type="similarity">
    <text evidence="1">Belongs to the LysR transcriptional regulatory family.</text>
</comment>
<reference evidence="6 7" key="1">
    <citation type="submission" date="2018-06" db="EMBL/GenBank/DDBJ databases">
        <title>Bacteria isolated from soil of Wuhan.</title>
        <authorList>
            <person name="Wei X."/>
            <person name="Chunhua H."/>
        </authorList>
    </citation>
    <scope>NUCLEOTIDE SEQUENCE [LARGE SCALE GENOMIC DNA]</scope>
    <source>
        <strain evidence="7">xwS2</strain>
    </source>
</reference>
<dbReference type="InterPro" id="IPR011991">
    <property type="entry name" value="ArsR-like_HTH"/>
</dbReference>
<gene>
    <name evidence="6" type="ORF">DM813_04565</name>
</gene>
<dbReference type="CDD" id="cd00090">
    <property type="entry name" value="HTH_ARSR"/>
    <property type="match status" value="1"/>
</dbReference>
<dbReference type="InterPro" id="IPR036390">
    <property type="entry name" value="WH_DNA-bd_sf"/>
</dbReference>
<evidence type="ECO:0000256" key="4">
    <source>
        <dbReference type="ARBA" id="ARBA00023163"/>
    </source>
</evidence>
<evidence type="ECO:0000256" key="3">
    <source>
        <dbReference type="ARBA" id="ARBA00023125"/>
    </source>
</evidence>
<evidence type="ECO:0000313" key="7">
    <source>
        <dbReference type="Proteomes" id="UP000288983"/>
    </source>
</evidence>
<evidence type="ECO:0000259" key="5">
    <source>
        <dbReference type="PROSITE" id="PS50931"/>
    </source>
</evidence>
<dbReference type="GO" id="GO:0003700">
    <property type="term" value="F:DNA-binding transcription factor activity"/>
    <property type="evidence" value="ECO:0007669"/>
    <property type="project" value="InterPro"/>
</dbReference>
<dbReference type="Pfam" id="PF03466">
    <property type="entry name" value="LysR_substrate"/>
    <property type="match status" value="1"/>
</dbReference>
<dbReference type="SUPFAM" id="SSF46785">
    <property type="entry name" value="Winged helix' DNA-binding domain"/>
    <property type="match status" value="1"/>
</dbReference>
<dbReference type="CDD" id="cd08459">
    <property type="entry name" value="PBP2_DntR_NahR_LinR_like"/>
    <property type="match status" value="1"/>
</dbReference>
<dbReference type="InterPro" id="IPR000847">
    <property type="entry name" value="LysR_HTH_N"/>
</dbReference>
<keyword evidence="3" id="KW-0238">DNA-binding</keyword>